<keyword evidence="2" id="KW-0238">DNA-binding</keyword>
<protein>
    <submittedName>
        <fullName evidence="4">MarR family transcriptional regulator</fullName>
    </submittedName>
</protein>
<sequence length="145" mass="16784">MMEPRIDKLVSIFNHKLRTELNFQYEKIGLSDKNYFYLEKIAETPGISQAQFIKILHRDQSVVTRQINKLVADGWISKRFSDKDHRRSELFLTSKGEAILPKIKDIYRQVNQNSLASLTASEAKIFGDLLDKVTIAYQPHNSTEV</sequence>
<name>A0A4Q2AY31_9LACO</name>
<dbReference type="Pfam" id="PF01047">
    <property type="entry name" value="MarR"/>
    <property type="match status" value="1"/>
</dbReference>
<evidence type="ECO:0000256" key="3">
    <source>
        <dbReference type="ARBA" id="ARBA00023163"/>
    </source>
</evidence>
<dbReference type="Gene3D" id="1.10.10.10">
    <property type="entry name" value="Winged helix-like DNA-binding domain superfamily/Winged helix DNA-binding domain"/>
    <property type="match status" value="1"/>
</dbReference>
<keyword evidence="1" id="KW-0805">Transcription regulation</keyword>
<keyword evidence="3" id="KW-0804">Transcription</keyword>
<organism evidence="4 5">
    <name type="scientific">Ligilactobacillus murinus</name>
    <dbReference type="NCBI Taxonomy" id="1622"/>
    <lineage>
        <taxon>Bacteria</taxon>
        <taxon>Bacillati</taxon>
        <taxon>Bacillota</taxon>
        <taxon>Bacilli</taxon>
        <taxon>Lactobacillales</taxon>
        <taxon>Lactobacillaceae</taxon>
        <taxon>Ligilactobacillus</taxon>
    </lineage>
</organism>
<dbReference type="PANTHER" id="PTHR42756:SF1">
    <property type="entry name" value="TRANSCRIPTIONAL REPRESSOR OF EMRAB OPERON"/>
    <property type="match status" value="1"/>
</dbReference>
<dbReference type="Proteomes" id="UP000289316">
    <property type="component" value="Unassembled WGS sequence"/>
</dbReference>
<proteinExistence type="predicted"/>
<dbReference type="PANTHER" id="PTHR42756">
    <property type="entry name" value="TRANSCRIPTIONAL REGULATOR, MARR"/>
    <property type="match status" value="1"/>
</dbReference>
<dbReference type="InterPro" id="IPR036390">
    <property type="entry name" value="WH_DNA-bd_sf"/>
</dbReference>
<accession>A0A4Q2AY31</accession>
<dbReference type="InterPro" id="IPR036388">
    <property type="entry name" value="WH-like_DNA-bd_sf"/>
</dbReference>
<dbReference type="InterPro" id="IPR000835">
    <property type="entry name" value="HTH_MarR-typ"/>
</dbReference>
<reference evidence="4 5" key="1">
    <citation type="submission" date="2018-09" db="EMBL/GenBank/DDBJ databases">
        <title>Murine metabolic-syndrome-specific gut microbial biobank.</title>
        <authorList>
            <person name="Liu C."/>
        </authorList>
    </citation>
    <scope>NUCLEOTIDE SEQUENCE [LARGE SCALE GENOMIC DNA]</scope>
    <source>
        <strain evidence="4 5">C-30</strain>
    </source>
</reference>
<evidence type="ECO:0000256" key="2">
    <source>
        <dbReference type="ARBA" id="ARBA00023125"/>
    </source>
</evidence>
<dbReference type="GO" id="GO:0003677">
    <property type="term" value="F:DNA binding"/>
    <property type="evidence" value="ECO:0007669"/>
    <property type="project" value="UniProtKB-KW"/>
</dbReference>
<dbReference type="AlphaFoldDB" id="A0A4Q2AY31"/>
<dbReference type="PRINTS" id="PR00598">
    <property type="entry name" value="HTHMARR"/>
</dbReference>
<dbReference type="SUPFAM" id="SSF46785">
    <property type="entry name" value="Winged helix' DNA-binding domain"/>
    <property type="match status" value="1"/>
</dbReference>
<dbReference type="SMART" id="SM00347">
    <property type="entry name" value="HTH_MARR"/>
    <property type="match status" value="1"/>
</dbReference>
<evidence type="ECO:0000256" key="1">
    <source>
        <dbReference type="ARBA" id="ARBA00023015"/>
    </source>
</evidence>
<comment type="caution">
    <text evidence="4">The sequence shown here is derived from an EMBL/GenBank/DDBJ whole genome shotgun (WGS) entry which is preliminary data.</text>
</comment>
<dbReference type="OrthoDB" id="2324262at2"/>
<evidence type="ECO:0000313" key="5">
    <source>
        <dbReference type="Proteomes" id="UP000289316"/>
    </source>
</evidence>
<dbReference type="GO" id="GO:0003700">
    <property type="term" value="F:DNA-binding transcription factor activity"/>
    <property type="evidence" value="ECO:0007669"/>
    <property type="project" value="InterPro"/>
</dbReference>
<dbReference type="EMBL" id="QZFR01000039">
    <property type="protein sequence ID" value="RXV74357.1"/>
    <property type="molecule type" value="Genomic_DNA"/>
</dbReference>
<evidence type="ECO:0000313" key="4">
    <source>
        <dbReference type="EMBL" id="RXV74357.1"/>
    </source>
</evidence>
<gene>
    <name evidence="4" type="ORF">D6C19_06020</name>
</gene>
<dbReference type="PROSITE" id="PS50995">
    <property type="entry name" value="HTH_MARR_2"/>
    <property type="match status" value="1"/>
</dbReference>